<dbReference type="GO" id="GO:0016829">
    <property type="term" value="F:lyase activity"/>
    <property type="evidence" value="ECO:0007669"/>
    <property type="project" value="UniProtKB-KW"/>
</dbReference>
<accession>A0AAE3GGS5</accession>
<dbReference type="InterPro" id="IPR013114">
    <property type="entry name" value="FabA_FabZ"/>
</dbReference>
<sequence>MSEDITALLPHRPPMLLVDRVVARGPGRLVAERTVTPGDPWLRAGGFPDALLLESWLQAAALLFGTGGAGLPVVGAVTGVRVLRAVGAEDVLRHEVRVLARTDDTAVFDGETTTKGQPVLAVERAVVARRPASAVRRNGGQG</sequence>
<organism evidence="3 4">
    <name type="scientific">Goodfellowiella coeruleoviolacea</name>
    <dbReference type="NCBI Taxonomy" id="334858"/>
    <lineage>
        <taxon>Bacteria</taxon>
        <taxon>Bacillati</taxon>
        <taxon>Actinomycetota</taxon>
        <taxon>Actinomycetes</taxon>
        <taxon>Pseudonocardiales</taxon>
        <taxon>Pseudonocardiaceae</taxon>
        <taxon>Goodfellowiella</taxon>
    </lineage>
</organism>
<comment type="caution">
    <text evidence="3">The sequence shown here is derived from an EMBL/GenBank/DDBJ whole genome shotgun (WGS) entry which is preliminary data.</text>
</comment>
<dbReference type="PANTHER" id="PTHR30272">
    <property type="entry name" value="3-HYDROXYACYL-[ACYL-CARRIER-PROTEIN] DEHYDRATASE"/>
    <property type="match status" value="1"/>
</dbReference>
<dbReference type="Proteomes" id="UP001206128">
    <property type="component" value="Unassembled WGS sequence"/>
</dbReference>
<keyword evidence="4" id="KW-1185">Reference proteome</keyword>
<protein>
    <submittedName>
        <fullName evidence="3">3-hydroxyacyl-[acyl-carrier-protein] dehydratase</fullName>
    </submittedName>
</protein>
<comment type="similarity">
    <text evidence="1">Belongs to the thioester dehydratase family. FabZ subfamily.</text>
</comment>
<dbReference type="PANTHER" id="PTHR30272:SF1">
    <property type="entry name" value="3-HYDROXYACYL-[ACYL-CARRIER-PROTEIN] DEHYDRATASE"/>
    <property type="match status" value="1"/>
</dbReference>
<keyword evidence="2" id="KW-0456">Lyase</keyword>
<dbReference type="Gene3D" id="3.10.129.10">
    <property type="entry name" value="Hotdog Thioesterase"/>
    <property type="match status" value="1"/>
</dbReference>
<dbReference type="RefSeq" id="WP_253773586.1">
    <property type="nucleotide sequence ID" value="NZ_JAMTCK010000009.1"/>
</dbReference>
<dbReference type="EMBL" id="JAMTCK010000009">
    <property type="protein sequence ID" value="MCP2167070.1"/>
    <property type="molecule type" value="Genomic_DNA"/>
</dbReference>
<proteinExistence type="inferred from homology"/>
<evidence type="ECO:0000256" key="2">
    <source>
        <dbReference type="ARBA" id="ARBA00023239"/>
    </source>
</evidence>
<evidence type="ECO:0000256" key="1">
    <source>
        <dbReference type="ARBA" id="ARBA00009174"/>
    </source>
</evidence>
<evidence type="ECO:0000313" key="4">
    <source>
        <dbReference type="Proteomes" id="UP001206128"/>
    </source>
</evidence>
<name>A0AAE3GGS5_9PSEU</name>
<dbReference type="SUPFAM" id="SSF54637">
    <property type="entry name" value="Thioesterase/thiol ester dehydrase-isomerase"/>
    <property type="match status" value="1"/>
</dbReference>
<reference evidence="3" key="1">
    <citation type="submission" date="2022-06" db="EMBL/GenBank/DDBJ databases">
        <title>Genomic Encyclopedia of Archaeal and Bacterial Type Strains, Phase II (KMG-II): from individual species to whole genera.</title>
        <authorList>
            <person name="Goeker M."/>
        </authorList>
    </citation>
    <scope>NUCLEOTIDE SEQUENCE</scope>
    <source>
        <strain evidence="3">DSM 43935</strain>
    </source>
</reference>
<dbReference type="InterPro" id="IPR016776">
    <property type="entry name" value="ApeP-like_dehydratase"/>
</dbReference>
<dbReference type="AlphaFoldDB" id="A0AAE3GGS5"/>
<dbReference type="InterPro" id="IPR029069">
    <property type="entry name" value="HotDog_dom_sf"/>
</dbReference>
<gene>
    <name evidence="3" type="ORF">LX83_003943</name>
</gene>
<dbReference type="Pfam" id="PF22817">
    <property type="entry name" value="ApeP-like"/>
    <property type="match status" value="1"/>
</dbReference>
<evidence type="ECO:0000313" key="3">
    <source>
        <dbReference type="EMBL" id="MCP2167070.1"/>
    </source>
</evidence>